<dbReference type="RefSeq" id="WP_336474606.1">
    <property type="nucleotide sequence ID" value="NZ_JBAWSX010000028.1"/>
</dbReference>
<accession>A0ABU8FRZ0</accession>
<gene>
    <name evidence="2" type="ORF">WAZ07_25310</name>
</gene>
<dbReference type="SUPFAM" id="SSF56112">
    <property type="entry name" value="Protein kinase-like (PK-like)"/>
    <property type="match status" value="1"/>
</dbReference>
<comment type="caution">
    <text evidence="2">The sequence shown here is derived from an EMBL/GenBank/DDBJ whole genome shotgun (WGS) entry which is preliminary data.</text>
</comment>
<evidence type="ECO:0000259" key="1">
    <source>
        <dbReference type="Pfam" id="PF01636"/>
    </source>
</evidence>
<dbReference type="Pfam" id="PF01636">
    <property type="entry name" value="APH"/>
    <property type="match status" value="1"/>
</dbReference>
<proteinExistence type="predicted"/>
<dbReference type="InterPro" id="IPR002575">
    <property type="entry name" value="Aminoglycoside_PTrfase"/>
</dbReference>
<dbReference type="InterPro" id="IPR011009">
    <property type="entry name" value="Kinase-like_dom_sf"/>
</dbReference>
<sequence>MQHSITEDILKELENKGIIEPFGYYKSLNGGSSSTVGVITYDDTPLYVVKMNKPNVLQAESLFLNRYRDQHLFPQLMYMDSNDNYIVYKYMTGSTNNRKSNKRTVLTFLSSHIINSYHPMCDANKWGWVDAPESTWELFLHTRITEAYETIQSHLNTEDHQLIRNIVTNRLKRNKNDTPYLIHGDFGFHNFLFSDEQLVGVIDPTPIAGPPIYDLVYAFCSTPNNLELHVIQPAVSLLNNWQPQNEIDLYEEILLGLYCRIATSIRHHPEDLPQYIIAWNRWKVDIGLK</sequence>
<keyword evidence="3" id="KW-1185">Reference proteome</keyword>
<organism evidence="2 3">
    <name type="scientific">Bacillus bruguierae</name>
    <dbReference type="NCBI Taxonomy" id="3127667"/>
    <lineage>
        <taxon>Bacteria</taxon>
        <taxon>Bacillati</taxon>
        <taxon>Bacillota</taxon>
        <taxon>Bacilli</taxon>
        <taxon>Bacillales</taxon>
        <taxon>Bacillaceae</taxon>
        <taxon>Bacillus</taxon>
    </lineage>
</organism>
<dbReference type="EMBL" id="JBAWSX010000028">
    <property type="protein sequence ID" value="MEI4804440.1"/>
    <property type="molecule type" value="Genomic_DNA"/>
</dbReference>
<feature type="domain" description="Aminoglycoside phosphotransferase" evidence="1">
    <location>
        <begin position="161"/>
        <end position="219"/>
    </location>
</feature>
<name>A0ABU8FRZ0_9BACI</name>
<reference evidence="2 3" key="1">
    <citation type="submission" date="2024-01" db="EMBL/GenBank/DDBJ databases">
        <title>Seven novel Bacillus-like species.</title>
        <authorList>
            <person name="Liu G."/>
        </authorList>
    </citation>
    <scope>NUCLEOTIDE SEQUENCE [LARGE SCALE GENOMIC DNA]</scope>
    <source>
        <strain evidence="2 3">FJAT-51639</strain>
    </source>
</reference>
<evidence type="ECO:0000313" key="2">
    <source>
        <dbReference type="EMBL" id="MEI4804440.1"/>
    </source>
</evidence>
<evidence type="ECO:0000313" key="3">
    <source>
        <dbReference type="Proteomes" id="UP001372526"/>
    </source>
</evidence>
<dbReference type="Gene3D" id="3.90.1200.10">
    <property type="match status" value="1"/>
</dbReference>
<protein>
    <submittedName>
        <fullName evidence="2">Phosphotransferase</fullName>
    </submittedName>
</protein>
<dbReference type="Proteomes" id="UP001372526">
    <property type="component" value="Unassembled WGS sequence"/>
</dbReference>